<dbReference type="InterPro" id="IPR050109">
    <property type="entry name" value="HTH-type_TetR-like_transc_reg"/>
</dbReference>
<feature type="domain" description="HTH tetR-type" evidence="6">
    <location>
        <begin position="1"/>
        <end position="37"/>
    </location>
</feature>
<dbReference type="PANTHER" id="PTHR30055">
    <property type="entry name" value="HTH-TYPE TRANSCRIPTIONAL REGULATOR RUTR"/>
    <property type="match status" value="1"/>
</dbReference>
<reference evidence="7 8" key="5">
    <citation type="journal article" date="2010" name="Appl. Environ. Microbiol.">
        <title>phrR-like gene praR of Azorhizobium caulinodans ORS571 is essential for symbiosis with Sesbania rostrata and is involved in expression of reb genes.</title>
        <authorList>
            <person name="Akiba N."/>
            <person name="Aono T."/>
            <person name="Toyazaki H."/>
            <person name="Sato S."/>
            <person name="Oyaizu H."/>
        </authorList>
    </citation>
    <scope>NUCLEOTIDE SEQUENCE [LARGE SCALE GENOMIC DNA]</scope>
    <source>
        <strain evidence="8">ATCC 43989 / DSM 5975 / JCM 20966 / LMG 6465 / NBRC 14845 / NCIMB 13405 / ORS 571</strain>
    </source>
</reference>
<dbReference type="InterPro" id="IPR001647">
    <property type="entry name" value="HTH_TetR"/>
</dbReference>
<dbReference type="Gene3D" id="1.10.10.60">
    <property type="entry name" value="Homeodomain-like"/>
    <property type="match status" value="1"/>
</dbReference>
<dbReference type="HOGENOM" id="CLU_069356_15_12_5"/>
<dbReference type="GO" id="GO:0000976">
    <property type="term" value="F:transcription cis-regulatory region binding"/>
    <property type="evidence" value="ECO:0007669"/>
    <property type="project" value="TreeGrafter"/>
</dbReference>
<keyword evidence="4" id="KW-0804">Transcription</keyword>
<evidence type="ECO:0000259" key="6">
    <source>
        <dbReference type="PROSITE" id="PS50977"/>
    </source>
</evidence>
<reference evidence="7 8" key="4">
    <citation type="journal article" date="2009" name="Appl. Environ. Microbiol.">
        <title>Comparative genome-wide transcriptional profiling of Azorhizobium caulinodans ORS571 grown under free-living and symbiotic conditions.</title>
        <authorList>
            <person name="Tsukada S."/>
            <person name="Aono T."/>
            <person name="Akiba N."/>
            <person name="Lee KB."/>
            <person name="Liu CT."/>
            <person name="Toyazaki H."/>
            <person name="Oyaizu H."/>
        </authorList>
    </citation>
    <scope>NUCLEOTIDE SEQUENCE [LARGE SCALE GENOMIC DNA]</scope>
    <source>
        <strain evidence="8">ATCC 43989 / DSM 5975 / JCM 20966 / LMG 6465 / NBRC 14845 / NCIMB 13405 / ORS 571</strain>
    </source>
</reference>
<evidence type="ECO:0000256" key="1">
    <source>
        <dbReference type="ARBA" id="ARBA00022491"/>
    </source>
</evidence>
<evidence type="ECO:0000313" key="8">
    <source>
        <dbReference type="Proteomes" id="UP000000270"/>
    </source>
</evidence>
<dbReference type="SUPFAM" id="SSF46689">
    <property type="entry name" value="Homeodomain-like"/>
    <property type="match status" value="1"/>
</dbReference>
<dbReference type="eggNOG" id="COG1309">
    <property type="taxonomic scope" value="Bacteria"/>
</dbReference>
<dbReference type="InterPro" id="IPR036271">
    <property type="entry name" value="Tet_transcr_reg_TetR-rel_C_sf"/>
</dbReference>
<gene>
    <name evidence="7" type="ordered locus">AZC_3688</name>
</gene>
<comment type="caution">
    <text evidence="5">Lacks conserved residue(s) required for the propagation of feature annotation.</text>
</comment>
<evidence type="ECO:0000256" key="2">
    <source>
        <dbReference type="ARBA" id="ARBA00023015"/>
    </source>
</evidence>
<dbReference type="KEGG" id="azc:AZC_3688"/>
<keyword evidence="1" id="KW-0678">Repressor</keyword>
<evidence type="ECO:0000256" key="5">
    <source>
        <dbReference type="PROSITE-ProRule" id="PRU00335"/>
    </source>
</evidence>
<evidence type="ECO:0000256" key="3">
    <source>
        <dbReference type="ARBA" id="ARBA00023125"/>
    </source>
</evidence>
<dbReference type="Pfam" id="PF00440">
    <property type="entry name" value="TetR_N"/>
    <property type="match status" value="1"/>
</dbReference>
<dbReference type="InterPro" id="IPR009057">
    <property type="entry name" value="Homeodomain-like_sf"/>
</dbReference>
<dbReference type="Pfam" id="PF13977">
    <property type="entry name" value="TetR_C_6"/>
    <property type="match status" value="1"/>
</dbReference>
<evidence type="ECO:0000256" key="4">
    <source>
        <dbReference type="ARBA" id="ARBA00023163"/>
    </source>
</evidence>
<keyword evidence="2" id="KW-0805">Transcription regulation</keyword>
<reference evidence="7 8" key="6">
    <citation type="journal article" date="2011" name="Appl. Environ. Microbiol.">
        <title>Involvement of the azorhizobial chromosome partition gene (parA) in the onset of bacteroid differentiation during Sesbania rostrata stem nodule development.</title>
        <authorList>
            <person name="Liu CT."/>
            <person name="Lee KB."/>
            <person name="Wang YS."/>
            <person name="Peng MH."/>
            <person name="Lee KT."/>
            <person name="Suzuki S."/>
            <person name="Suzuki T."/>
            <person name="Oyaizu H."/>
        </authorList>
    </citation>
    <scope>NUCLEOTIDE SEQUENCE [LARGE SCALE GENOMIC DNA]</scope>
    <source>
        <strain evidence="8">ATCC 43989 / DSM 5975 / JCM 20966 / LMG 6465 / NBRC 14845 / NCIMB 13405 / ORS 571</strain>
    </source>
</reference>
<keyword evidence="3 5" id="KW-0238">DNA-binding</keyword>
<dbReference type="AlphaFoldDB" id="A8IN09"/>
<dbReference type="Gene3D" id="1.10.357.10">
    <property type="entry name" value="Tetracycline Repressor, domain 2"/>
    <property type="match status" value="1"/>
</dbReference>
<keyword evidence="8" id="KW-1185">Reference proteome</keyword>
<dbReference type="EMBL" id="AP009384">
    <property type="protein sequence ID" value="BAF89686.1"/>
    <property type="molecule type" value="Genomic_DNA"/>
</dbReference>
<proteinExistence type="predicted"/>
<organism evidence="7 8">
    <name type="scientific">Azorhizobium caulinodans (strain ATCC 43989 / DSM 5975 / JCM 20966 / LMG 6465 / NBRC 14845 / NCIMB 13405 / ORS 571)</name>
    <dbReference type="NCBI Taxonomy" id="438753"/>
    <lineage>
        <taxon>Bacteria</taxon>
        <taxon>Pseudomonadati</taxon>
        <taxon>Pseudomonadota</taxon>
        <taxon>Alphaproteobacteria</taxon>
        <taxon>Hyphomicrobiales</taxon>
        <taxon>Xanthobacteraceae</taxon>
        <taxon>Azorhizobium</taxon>
    </lineage>
</organism>
<dbReference type="PANTHER" id="PTHR30055:SF223">
    <property type="entry name" value="HTH-TYPE TRANSCRIPTIONAL REGULATOR UIDR"/>
    <property type="match status" value="1"/>
</dbReference>
<reference evidence="7 8" key="3">
    <citation type="journal article" date="2008" name="BMC Genomics">
        <title>The genome of the versatile nitrogen fixer Azorhizobium caulinodans ORS571.</title>
        <authorList>
            <person name="Lee KB."/>
            <person name="Backer P.D."/>
            <person name="Aono T."/>
            <person name="Liu CT."/>
            <person name="Suzuki S."/>
            <person name="Suzuki T."/>
            <person name="Kaneko T."/>
            <person name="Yamada M."/>
            <person name="Tabata S."/>
            <person name="Kupfer D.M."/>
            <person name="Najar F.Z."/>
            <person name="Wiley G.B."/>
            <person name="Roe B."/>
            <person name="Binnewies T.T."/>
            <person name="Ussery D.W."/>
            <person name="D'Haeze W."/>
            <person name="Herder J.D."/>
            <person name="Gevers D."/>
            <person name="Vereecke D."/>
            <person name="Holsters M."/>
            <person name="Oyaizu H."/>
        </authorList>
    </citation>
    <scope>NUCLEOTIDE SEQUENCE [LARGE SCALE GENOMIC DNA]</scope>
    <source>
        <strain evidence="8">ATCC 43989 / DSM 5975 / JCM 20966 / LMG 6465 / NBRC 14845 / NCIMB 13405 / ORS 571</strain>
    </source>
</reference>
<protein>
    <submittedName>
        <fullName evidence="7">Putative transcriptional regulator</fullName>
    </submittedName>
</protein>
<reference evidence="8" key="2">
    <citation type="submission" date="2007-04" db="EMBL/GenBank/DDBJ databases">
        <title>Complete genome sequence of the nitrogen-fixing bacterium Azorhizobium caulinodans ORS571.</title>
        <authorList>
            <person name="Lee K.B."/>
            <person name="Backer P.D."/>
            <person name="Aono T."/>
            <person name="Liu C.T."/>
            <person name="Suzuki S."/>
            <person name="Suzuki T."/>
            <person name="Kaneko T."/>
            <person name="Yamada M."/>
            <person name="Tabata S."/>
            <person name="Kupfer D.M."/>
            <person name="Najar F.Z."/>
            <person name="Wiley G.B."/>
            <person name="Roe B."/>
            <person name="Binnewies T."/>
            <person name="Ussery D."/>
            <person name="Vereecke D."/>
            <person name="Gevers D."/>
            <person name="Holsters M."/>
            <person name="Oyaizu H."/>
        </authorList>
    </citation>
    <scope>NUCLEOTIDE SEQUENCE [LARGE SCALE GENOMIC DNA]</scope>
    <source>
        <strain evidence="8">ATCC 43989 / DSM 5975 / JCM 20966 / LMG 6465 / NBRC 14845 / NCIMB 13405 / ORS 571</strain>
    </source>
</reference>
<dbReference type="PROSITE" id="PS50977">
    <property type="entry name" value="HTH_TETR_2"/>
    <property type="match status" value="1"/>
</dbReference>
<dbReference type="STRING" id="438753.AZC_3688"/>
<name>A8IN09_AZOC5</name>
<evidence type="ECO:0000313" key="7">
    <source>
        <dbReference type="EMBL" id="BAF89686.1"/>
    </source>
</evidence>
<reference evidence="7 8" key="1">
    <citation type="journal article" date="2007" name="Appl. Environ. Microbiol.">
        <title>Rhizobial factors required for stem nodule maturation and maintenance in Sesbania rostrata-Azorhizobium caulinodans ORS571 symbiosis.</title>
        <authorList>
            <person name="Suzuki S."/>
            <person name="Aono T."/>
            <person name="Lee KB."/>
            <person name="Suzuki T."/>
            <person name="Liu CT."/>
            <person name="Miwa H."/>
            <person name="Wakao S."/>
            <person name="Iki T."/>
            <person name="Oyaizu H."/>
        </authorList>
    </citation>
    <scope>NUCLEOTIDE SEQUENCE [LARGE SCALE GENOMIC DNA]</scope>
    <source>
        <strain evidence="8">ATCC 43989 / DSM 5975 / JCM 20966 / LMG 6465 / NBRC 14845 / NCIMB 13405 / ORS 571</strain>
    </source>
</reference>
<accession>A8IN09</accession>
<dbReference type="SUPFAM" id="SSF48498">
    <property type="entry name" value="Tetracyclin repressor-like, C-terminal domain"/>
    <property type="match status" value="1"/>
</dbReference>
<dbReference type="InterPro" id="IPR039538">
    <property type="entry name" value="BetI_C"/>
</dbReference>
<dbReference type="Proteomes" id="UP000000270">
    <property type="component" value="Chromosome"/>
</dbReference>
<dbReference type="GO" id="GO:0003700">
    <property type="term" value="F:DNA-binding transcription factor activity"/>
    <property type="evidence" value="ECO:0007669"/>
    <property type="project" value="TreeGrafter"/>
</dbReference>
<sequence>MQQICTEAGMSPGALYRYFPSKEAIIGAIVEAERAERTRLFDALRQSESLMAGLTAAMAELLTGTQSMCDRLGAEIFAEGSRNPKLRELLDPMERESHQMLRDLLAEAQRRGEIAADVDLEALQVLLLAIGDGLMLNHQRWPHFDIPGRLAALSGLMGRMISPRGTDVP</sequence>